<dbReference type="Proteomes" id="UP001331761">
    <property type="component" value="Unassembled WGS sequence"/>
</dbReference>
<gene>
    <name evidence="1" type="ORF">GCK32_015673</name>
</gene>
<reference evidence="1 2" key="1">
    <citation type="submission" date="2019-10" db="EMBL/GenBank/DDBJ databases">
        <title>Assembly and Annotation for the nematode Trichostrongylus colubriformis.</title>
        <authorList>
            <person name="Martin J."/>
        </authorList>
    </citation>
    <scope>NUCLEOTIDE SEQUENCE [LARGE SCALE GENOMIC DNA]</scope>
    <source>
        <strain evidence="1">G859</strain>
        <tissue evidence="1">Whole worm</tissue>
    </source>
</reference>
<evidence type="ECO:0000313" key="1">
    <source>
        <dbReference type="EMBL" id="KAK5966977.1"/>
    </source>
</evidence>
<feature type="non-terminal residue" evidence="1">
    <location>
        <position position="93"/>
    </location>
</feature>
<dbReference type="AlphaFoldDB" id="A0AAN8IF71"/>
<protein>
    <submittedName>
        <fullName evidence="1">Uncharacterized protein</fullName>
    </submittedName>
</protein>
<proteinExistence type="predicted"/>
<name>A0AAN8IF71_TRICO</name>
<organism evidence="1 2">
    <name type="scientific">Trichostrongylus colubriformis</name>
    <name type="common">Black scour worm</name>
    <dbReference type="NCBI Taxonomy" id="6319"/>
    <lineage>
        <taxon>Eukaryota</taxon>
        <taxon>Metazoa</taxon>
        <taxon>Ecdysozoa</taxon>
        <taxon>Nematoda</taxon>
        <taxon>Chromadorea</taxon>
        <taxon>Rhabditida</taxon>
        <taxon>Rhabditina</taxon>
        <taxon>Rhabditomorpha</taxon>
        <taxon>Strongyloidea</taxon>
        <taxon>Trichostrongylidae</taxon>
        <taxon>Trichostrongylus</taxon>
    </lineage>
</organism>
<keyword evidence="2" id="KW-1185">Reference proteome</keyword>
<evidence type="ECO:0000313" key="2">
    <source>
        <dbReference type="Proteomes" id="UP001331761"/>
    </source>
</evidence>
<sequence length="93" mass="10486">MLILSNSFVIGDVSGTTAIEVTTEELVKRALSKPEVELNVTQSPRPRQAVLGWSMKWTKADEVFYPERSIRIVTVTDVGGQRERHEPISLEFN</sequence>
<dbReference type="EMBL" id="WIXE01022921">
    <property type="protein sequence ID" value="KAK5966977.1"/>
    <property type="molecule type" value="Genomic_DNA"/>
</dbReference>
<comment type="caution">
    <text evidence="1">The sequence shown here is derived from an EMBL/GenBank/DDBJ whole genome shotgun (WGS) entry which is preliminary data.</text>
</comment>
<accession>A0AAN8IF71</accession>